<dbReference type="GO" id="GO:0004338">
    <property type="term" value="F:glucan exo-1,3-beta-glucosidase activity"/>
    <property type="evidence" value="ECO:0007669"/>
    <property type="project" value="UniProtKB-EC"/>
</dbReference>
<dbReference type="EC" id="3.2.1.58" evidence="7"/>
<keyword evidence="9" id="KW-0472">Membrane</keyword>
<reference evidence="10" key="1">
    <citation type="submission" date="2021-06" db="EMBL/GenBank/DDBJ databases">
        <authorList>
            <person name="Kallberg Y."/>
            <person name="Tangrot J."/>
            <person name="Rosling A."/>
        </authorList>
    </citation>
    <scope>NUCLEOTIDE SEQUENCE</scope>
    <source>
        <strain evidence="10">MT106</strain>
    </source>
</reference>
<keyword evidence="9" id="KW-0812">Transmembrane</keyword>
<dbReference type="Gene3D" id="3.20.20.80">
    <property type="entry name" value="Glycosidases"/>
    <property type="match status" value="1"/>
</dbReference>
<proteinExistence type="inferred from homology"/>
<feature type="transmembrane region" description="Helical" evidence="9">
    <location>
        <begin position="52"/>
        <end position="74"/>
    </location>
</feature>
<dbReference type="PANTHER" id="PTHR31297">
    <property type="entry name" value="GLUCAN ENDO-1,6-BETA-GLUCOSIDASE B"/>
    <property type="match status" value="1"/>
</dbReference>
<dbReference type="GO" id="GO:0009986">
    <property type="term" value="C:cell surface"/>
    <property type="evidence" value="ECO:0007669"/>
    <property type="project" value="TreeGrafter"/>
</dbReference>
<evidence type="ECO:0000256" key="8">
    <source>
        <dbReference type="SAM" id="MobiDB-lite"/>
    </source>
</evidence>
<dbReference type="GO" id="GO:0005576">
    <property type="term" value="C:extracellular region"/>
    <property type="evidence" value="ECO:0007669"/>
    <property type="project" value="TreeGrafter"/>
</dbReference>
<dbReference type="GO" id="GO:0071555">
    <property type="term" value="P:cell wall organization"/>
    <property type="evidence" value="ECO:0007669"/>
    <property type="project" value="UniProtKB-KW"/>
</dbReference>
<dbReference type="Proteomes" id="UP000789831">
    <property type="component" value="Unassembled WGS sequence"/>
</dbReference>
<comment type="similarity">
    <text evidence="1">Belongs to the glycosyl hydrolase 5 (cellulase A) family.</text>
</comment>
<feature type="compositionally biased region" description="Low complexity" evidence="8">
    <location>
        <begin position="84"/>
        <end position="98"/>
    </location>
</feature>
<evidence type="ECO:0000256" key="9">
    <source>
        <dbReference type="SAM" id="Phobius"/>
    </source>
</evidence>
<dbReference type="OrthoDB" id="1887033at2759"/>
<keyword evidence="5" id="KW-0961">Cell wall biogenesis/degradation</keyword>
<protein>
    <recommendedName>
        <fullName evidence="7">glucan 1,3-beta-glucosidase</fullName>
        <ecNumber evidence="7">3.2.1.58</ecNumber>
    </recommendedName>
</protein>
<comment type="caution">
    <text evidence="10">The sequence shown here is derived from an EMBL/GenBank/DDBJ whole genome shotgun (WGS) entry which is preliminary data.</text>
</comment>
<keyword evidence="9" id="KW-1133">Transmembrane helix</keyword>
<dbReference type="InterPro" id="IPR050386">
    <property type="entry name" value="Glycosyl_hydrolase_5"/>
</dbReference>
<evidence type="ECO:0000256" key="2">
    <source>
        <dbReference type="ARBA" id="ARBA00022801"/>
    </source>
</evidence>
<dbReference type="InterPro" id="IPR017853">
    <property type="entry name" value="GH"/>
</dbReference>
<evidence type="ECO:0000313" key="10">
    <source>
        <dbReference type="EMBL" id="CAG8647149.1"/>
    </source>
</evidence>
<name>A0A9N9DPL3_9GLOM</name>
<comment type="catalytic activity">
    <reaction evidence="6">
        <text>Successive hydrolysis of beta-D-glucose units from the non-reducing ends of (1-&gt;3)-beta-D-glucans, releasing alpha-glucose.</text>
        <dbReference type="EC" id="3.2.1.58"/>
    </reaction>
</comment>
<evidence type="ECO:0000256" key="7">
    <source>
        <dbReference type="ARBA" id="ARBA00038929"/>
    </source>
</evidence>
<sequence>SNEDEEIIPISTDELLDNKTTERVIPTRIIKEISALSPTATENSGNALRRNWWKLLMAFIITIVVITVGIYFLAKRPRSKSDESNNNNSSGNETTNFNYPPNVTYDSFYIPILPQLDSSFMKIDNSTFDNTKSSLNSPPINQEYPYGQAGYPIRGVNLDGWLVLEPLIVPSFFSPDAPDEASVAKSLGPDAAKTKFIKHYNEFVNEEDFKKMSEFGLNHVRIQIGFWAIEVLEGESYVPYASWQFLLRGINWARKYGLRVFVDLHKVPDDKGILRKVGNFNDNGLNGLNESQRTLRHIKALANFFNRDNYTHVTSLLGPIDETNSKFVVGNLSEFYNRSYQNITASYNDSSRQPYVVLDEAQAGFSTWWTLLKSLNRAILGSHSWFIYNKEFSSANSSDYEKLILSWSCEQKTNFFSNANENVKTIATEWAAVVNDCDHMHAIDSSILLPCSTCKCDSDNDWRNWNQTKKDSLLKLAEVQMDAYESGSGWFYWTWKTENNHAPKFDYKLGVENGWIPDLKKNRTSTSFCDSRNAN</sequence>
<organism evidence="10 11">
    <name type="scientific">Ambispora gerdemannii</name>
    <dbReference type="NCBI Taxonomy" id="144530"/>
    <lineage>
        <taxon>Eukaryota</taxon>
        <taxon>Fungi</taxon>
        <taxon>Fungi incertae sedis</taxon>
        <taxon>Mucoromycota</taxon>
        <taxon>Glomeromycotina</taxon>
        <taxon>Glomeromycetes</taxon>
        <taxon>Archaeosporales</taxon>
        <taxon>Ambisporaceae</taxon>
        <taxon>Ambispora</taxon>
    </lineage>
</organism>
<feature type="non-terminal residue" evidence="10">
    <location>
        <position position="535"/>
    </location>
</feature>
<dbReference type="PANTHER" id="PTHR31297:SF34">
    <property type="entry name" value="GLUCAN 1,3-BETA-GLUCOSIDASE 2"/>
    <property type="match status" value="1"/>
</dbReference>
<feature type="region of interest" description="Disordered" evidence="8">
    <location>
        <begin position="78"/>
        <end position="98"/>
    </location>
</feature>
<evidence type="ECO:0000256" key="6">
    <source>
        <dbReference type="ARBA" id="ARBA00036824"/>
    </source>
</evidence>
<evidence type="ECO:0000256" key="1">
    <source>
        <dbReference type="ARBA" id="ARBA00005641"/>
    </source>
</evidence>
<dbReference type="GO" id="GO:0009251">
    <property type="term" value="P:glucan catabolic process"/>
    <property type="evidence" value="ECO:0007669"/>
    <property type="project" value="TreeGrafter"/>
</dbReference>
<keyword evidence="2" id="KW-0378">Hydrolase</keyword>
<evidence type="ECO:0000313" key="11">
    <source>
        <dbReference type="Proteomes" id="UP000789831"/>
    </source>
</evidence>
<gene>
    <name evidence="10" type="ORF">AGERDE_LOCUS11245</name>
</gene>
<dbReference type="SUPFAM" id="SSF51445">
    <property type="entry name" value="(Trans)glycosidases"/>
    <property type="match status" value="1"/>
</dbReference>
<dbReference type="EMBL" id="CAJVPL010004406">
    <property type="protein sequence ID" value="CAG8647149.1"/>
    <property type="molecule type" value="Genomic_DNA"/>
</dbReference>
<accession>A0A9N9DPL3</accession>
<evidence type="ECO:0000256" key="4">
    <source>
        <dbReference type="ARBA" id="ARBA00023295"/>
    </source>
</evidence>
<evidence type="ECO:0000256" key="3">
    <source>
        <dbReference type="ARBA" id="ARBA00023180"/>
    </source>
</evidence>
<keyword evidence="3" id="KW-0325">Glycoprotein</keyword>
<evidence type="ECO:0000256" key="5">
    <source>
        <dbReference type="ARBA" id="ARBA00023316"/>
    </source>
</evidence>
<keyword evidence="11" id="KW-1185">Reference proteome</keyword>
<dbReference type="AlphaFoldDB" id="A0A9N9DPL3"/>
<keyword evidence="4" id="KW-0326">Glycosidase</keyword>